<dbReference type="InterPro" id="IPR013833">
    <property type="entry name" value="Cyt_c_oxidase_su3_a-hlx"/>
</dbReference>
<keyword evidence="11" id="KW-1278">Translocase</keyword>
<keyword evidence="13" id="KW-1133">Transmembrane helix</keyword>
<dbReference type="InterPro" id="IPR000883">
    <property type="entry name" value="Cyt_C_Oxase_1"/>
</dbReference>
<dbReference type="GO" id="GO:0004129">
    <property type="term" value="F:cytochrome-c oxidase activity"/>
    <property type="evidence" value="ECO:0007669"/>
    <property type="project" value="UniProtKB-EC"/>
</dbReference>
<dbReference type="GO" id="GO:0015990">
    <property type="term" value="P:electron transport coupled proton transport"/>
    <property type="evidence" value="ECO:0007669"/>
    <property type="project" value="InterPro"/>
</dbReference>
<dbReference type="PROSITE" id="PS00077">
    <property type="entry name" value="COX1_CUB"/>
    <property type="match status" value="1"/>
</dbReference>
<comment type="catalytic activity">
    <reaction evidence="17">
        <text>4 Fe(II)-[cytochrome c] + O2 + 8 H(+)(in) = 4 Fe(III)-[cytochrome c] + 2 H2O + 4 H(+)(out)</text>
        <dbReference type="Rhea" id="RHEA:11436"/>
        <dbReference type="Rhea" id="RHEA-COMP:10350"/>
        <dbReference type="Rhea" id="RHEA-COMP:14399"/>
        <dbReference type="ChEBI" id="CHEBI:15377"/>
        <dbReference type="ChEBI" id="CHEBI:15378"/>
        <dbReference type="ChEBI" id="CHEBI:15379"/>
        <dbReference type="ChEBI" id="CHEBI:29033"/>
        <dbReference type="ChEBI" id="CHEBI:29034"/>
        <dbReference type="EC" id="7.1.1.9"/>
    </reaction>
</comment>
<dbReference type="GO" id="GO:0005886">
    <property type="term" value="C:plasma membrane"/>
    <property type="evidence" value="ECO:0007669"/>
    <property type="project" value="UniProtKB-SubCell"/>
</dbReference>
<evidence type="ECO:0000256" key="12">
    <source>
        <dbReference type="ARBA" id="ARBA00022982"/>
    </source>
</evidence>
<dbReference type="InterPro" id="IPR023615">
    <property type="entry name" value="Cyt_c_Oxase_su1_BS"/>
</dbReference>
<dbReference type="Gene3D" id="1.20.120.80">
    <property type="entry name" value="Cytochrome c oxidase, subunit III, four-helix bundle"/>
    <property type="match status" value="1"/>
</dbReference>
<evidence type="ECO:0000256" key="7">
    <source>
        <dbReference type="ARBA" id="ARBA00022617"/>
    </source>
</evidence>
<dbReference type="Gene3D" id="1.20.210.10">
    <property type="entry name" value="Cytochrome c oxidase-like, subunit I domain"/>
    <property type="match status" value="1"/>
</dbReference>
<evidence type="ECO:0000256" key="9">
    <source>
        <dbReference type="ARBA" id="ARBA00022692"/>
    </source>
</evidence>
<dbReference type="CDD" id="cd01662">
    <property type="entry name" value="Ubiquinol_Oxidase_I"/>
    <property type="match status" value="1"/>
</dbReference>
<keyword evidence="5 18" id="KW-0813">Transport</keyword>
<evidence type="ECO:0000256" key="18">
    <source>
        <dbReference type="RuleBase" id="RU000370"/>
    </source>
</evidence>
<keyword evidence="9 18" id="KW-0812">Transmembrane</keyword>
<evidence type="ECO:0000256" key="13">
    <source>
        <dbReference type="ARBA" id="ARBA00022989"/>
    </source>
</evidence>
<dbReference type="UniPathway" id="UPA00705"/>
<dbReference type="InterPro" id="IPR035973">
    <property type="entry name" value="Cyt_c_oxidase_su3-like_sf"/>
</dbReference>
<keyword evidence="6" id="KW-1003">Cell membrane</keyword>
<dbReference type="GO" id="GO:0046872">
    <property type="term" value="F:metal ion binding"/>
    <property type="evidence" value="ECO:0007669"/>
    <property type="project" value="UniProtKB-KW"/>
</dbReference>
<dbReference type="PROSITE" id="PS50855">
    <property type="entry name" value="COX1"/>
    <property type="match status" value="1"/>
</dbReference>
<evidence type="ECO:0000256" key="17">
    <source>
        <dbReference type="ARBA" id="ARBA00047816"/>
    </source>
</evidence>
<comment type="similarity">
    <text evidence="3 18">Belongs to the heme-copper respiratory oxidase family.</text>
</comment>
<dbReference type="SUPFAM" id="SSF81442">
    <property type="entry name" value="Cytochrome c oxidase subunit I-like"/>
    <property type="match status" value="1"/>
</dbReference>
<evidence type="ECO:0000256" key="14">
    <source>
        <dbReference type="ARBA" id="ARBA00023004"/>
    </source>
</evidence>
<evidence type="ECO:0000313" key="19">
    <source>
        <dbReference type="EMBL" id="AMJ99630.1"/>
    </source>
</evidence>
<organism evidence="19 20">
    <name type="scientific">Alteromonas macleodii</name>
    <name type="common">Pseudoalteromonas macleodii</name>
    <dbReference type="NCBI Taxonomy" id="28108"/>
    <lineage>
        <taxon>Bacteria</taxon>
        <taxon>Pseudomonadati</taxon>
        <taxon>Pseudomonadota</taxon>
        <taxon>Gammaproteobacteria</taxon>
        <taxon>Alteromonadales</taxon>
        <taxon>Alteromonadaceae</taxon>
        <taxon>Alteromonas/Salinimonas group</taxon>
        <taxon>Alteromonas</taxon>
    </lineage>
</organism>
<dbReference type="GO" id="GO:0022904">
    <property type="term" value="P:respiratory electron transport chain"/>
    <property type="evidence" value="ECO:0007669"/>
    <property type="project" value="InterPro"/>
</dbReference>
<dbReference type="PANTHER" id="PTHR10422">
    <property type="entry name" value="CYTOCHROME C OXIDASE SUBUNIT 1"/>
    <property type="match status" value="1"/>
</dbReference>
<dbReference type="PANTHER" id="PTHR10422:SF35">
    <property type="entry name" value="CYTOCHROME BO(3) UBIQUINOL OXIDASE SUBUNIT 1"/>
    <property type="match status" value="1"/>
</dbReference>
<evidence type="ECO:0000256" key="4">
    <source>
        <dbReference type="ARBA" id="ARBA00012949"/>
    </source>
</evidence>
<accession>A0A126Q3P0</accession>
<evidence type="ECO:0000256" key="2">
    <source>
        <dbReference type="ARBA" id="ARBA00004673"/>
    </source>
</evidence>
<dbReference type="Proteomes" id="UP000063991">
    <property type="component" value="Chromosome"/>
</dbReference>
<dbReference type="Pfam" id="PF00115">
    <property type="entry name" value="COX1"/>
    <property type="match status" value="1"/>
</dbReference>
<evidence type="ECO:0000256" key="10">
    <source>
        <dbReference type="ARBA" id="ARBA00022723"/>
    </source>
</evidence>
<dbReference type="RefSeq" id="WP_049587404.1">
    <property type="nucleotide sequence ID" value="NZ_CP014323.1"/>
</dbReference>
<evidence type="ECO:0000256" key="16">
    <source>
        <dbReference type="ARBA" id="ARBA00023136"/>
    </source>
</evidence>
<dbReference type="EC" id="7.1.1.9" evidence="4"/>
<comment type="subcellular location">
    <subcellularLocation>
        <location evidence="1">Cell membrane</location>
        <topology evidence="1">Multi-pass membrane protein</topology>
    </subcellularLocation>
</comment>
<dbReference type="PROSITE" id="PS50253">
    <property type="entry name" value="COX3"/>
    <property type="match status" value="1"/>
</dbReference>
<dbReference type="InterPro" id="IPR014241">
    <property type="entry name" value="Cyt_c_oxidase_su1_bac"/>
</dbReference>
<keyword evidence="10" id="KW-0479">Metal-binding</keyword>
<dbReference type="GO" id="GO:0006119">
    <property type="term" value="P:oxidative phosphorylation"/>
    <property type="evidence" value="ECO:0007669"/>
    <property type="project" value="UniProtKB-UniPathway"/>
</dbReference>
<reference evidence="19 20" key="1">
    <citation type="submission" date="2015-12" db="EMBL/GenBank/DDBJ databases">
        <authorList>
            <person name="Shamseldin A."/>
            <person name="Moawad H."/>
            <person name="Abd El-Rahim W.M."/>
            <person name="Sadowsky M.J."/>
        </authorList>
    </citation>
    <scope>NUCLEOTIDE SEQUENCE [LARGE SCALE GENOMIC DNA]</scope>
    <source>
        <strain evidence="19 20">D7</strain>
    </source>
</reference>
<evidence type="ECO:0000256" key="6">
    <source>
        <dbReference type="ARBA" id="ARBA00022475"/>
    </source>
</evidence>
<dbReference type="AlphaFoldDB" id="A0A126Q3P0"/>
<keyword evidence="15" id="KW-0186">Copper</keyword>
<sequence>MNGKSELHKNFAKVWDNLPGWGNLAAVNHTSISQRFMLTGVIFFLVGILLAMLIRSQLALPGQTLITADLYSQVFTMHGTIMMFLFAIPVLEGAAMYLIPKMIGTRDLVFPRLSALGYYCYLFGGLILLSSLVLGIAPNSGWFMYTPLSSDDYSAGAGSDFWLLGVTFVEISAVSAGIELTVSILRTRAPGMSLSKMPIFCWYILAMALMIVFGFPPLILASILLELERAAQMPFFDPNAGGDPILWQHLFWLFGHPEVYIIFLPAAGMVSTILPVFAGRPLVGYRWVVLSVIITGFISFGLWVHHMFTVGIPHLAQAFFSIASMLVAIPTGIQIFVWLTTLWVGRVRFELPMLWIFGFLFIFVCGGLTGVMLALVPFDWQVHDTHFVVAHFHYVLIGGMFFPLIAALYYWLPHFSGRMPSMRMGRWAFGLVFVGFNSTFLIMHLTGLLGMPRRVFTYESGLGWDWLNLSSSIGGFVLAIGILMLVLDVTLHFRYGRKASSNPWQADTLEWATGMPPVSYNFASIPEVKSRHPLWDDPSLINSIPAGEHGLKSIKHGRRELYGTDAISGKLKEVIHIPSHSWWPLICAATLAGLCISLVSKAYMVGIFFAILGLGFFLRWSWENGTHKTMAPLTDEEASRGEPPLHSRTFDGPGLWGMCVTLLADGTLYLSLLFGWLYLWTVSPNKTLPDVSAISPVLMGLSGALLTIAVTLYRRLNRYLRREQEKSLAKWLWLVSACGMGHVGLLAFITVSSDLQFTTNAYDAVLLVMLAFLLFHSIISVITTTLQALRVSYDYISTKLSYEIVVMSPMWLFTHVIFWLSFASFLILPTIWEAK</sequence>
<dbReference type="OrthoDB" id="9803294at2"/>
<dbReference type="InterPro" id="IPR023616">
    <property type="entry name" value="Cyt_c_oxase-like_su1_dom"/>
</dbReference>
<name>A0A126Q3P0_ALTMA</name>
<gene>
    <name evidence="19" type="ORF">AVL55_16575</name>
</gene>
<evidence type="ECO:0000256" key="3">
    <source>
        <dbReference type="ARBA" id="ARBA00009578"/>
    </source>
</evidence>
<keyword evidence="7 18" id="KW-0349">Heme</keyword>
<dbReference type="NCBIfam" id="TIGR02891">
    <property type="entry name" value="CtaD_CoxA"/>
    <property type="match status" value="1"/>
</dbReference>
<dbReference type="InterPro" id="IPR000298">
    <property type="entry name" value="Cyt_c_oxidase-like_su3"/>
</dbReference>
<evidence type="ECO:0000256" key="5">
    <source>
        <dbReference type="ARBA" id="ARBA00022448"/>
    </source>
</evidence>
<dbReference type="GO" id="GO:0020037">
    <property type="term" value="F:heme binding"/>
    <property type="evidence" value="ECO:0007669"/>
    <property type="project" value="InterPro"/>
</dbReference>
<comment type="pathway">
    <text evidence="2">Energy metabolism; oxidative phosphorylation.</text>
</comment>
<protein>
    <recommendedName>
        <fullName evidence="4">cytochrome-c oxidase</fullName>
        <ecNumber evidence="4">7.1.1.9</ecNumber>
    </recommendedName>
</protein>
<evidence type="ECO:0000256" key="11">
    <source>
        <dbReference type="ARBA" id="ARBA00022967"/>
    </source>
</evidence>
<dbReference type="PRINTS" id="PR01165">
    <property type="entry name" value="CYCOXIDASEI"/>
</dbReference>
<evidence type="ECO:0000313" key="20">
    <source>
        <dbReference type="Proteomes" id="UP000063991"/>
    </source>
</evidence>
<evidence type="ECO:0000256" key="8">
    <source>
        <dbReference type="ARBA" id="ARBA00022660"/>
    </source>
</evidence>
<proteinExistence type="inferred from homology"/>
<keyword evidence="14" id="KW-0408">Iron</keyword>
<keyword evidence="12 18" id="KW-0249">Electron transport</keyword>
<dbReference type="SUPFAM" id="SSF81452">
    <property type="entry name" value="Cytochrome c oxidase subunit III-like"/>
    <property type="match status" value="1"/>
</dbReference>
<dbReference type="EMBL" id="CP014323">
    <property type="protein sequence ID" value="AMJ99630.1"/>
    <property type="molecule type" value="Genomic_DNA"/>
</dbReference>
<keyword evidence="16" id="KW-0472">Membrane</keyword>
<dbReference type="InterPro" id="IPR036927">
    <property type="entry name" value="Cyt_c_oxase-like_su1_sf"/>
</dbReference>
<keyword evidence="8 18" id="KW-0679">Respiratory chain</keyword>
<evidence type="ECO:0000256" key="15">
    <source>
        <dbReference type="ARBA" id="ARBA00023008"/>
    </source>
</evidence>
<evidence type="ECO:0000256" key="1">
    <source>
        <dbReference type="ARBA" id="ARBA00004651"/>
    </source>
</evidence>